<sequence>MKLTSFKWRLGAVVAAIALGAAACSSEGGRETDEQSATDDVDMTIAMITHAPSGDTFWDIIRKGAEDAADNYGVDFEYSNSIEISEQATLIQNAVDRGVDGIAVSNPNPDALNPAIQEAIDAGIPVVEFNAGVDNWQDSGALMFFGQNETVSGQAAGERLKTEGAGKVLCVLQAQGQVQLEARCDGVIAGFGGETEKLYVDGEDMTSVQSTLEAKLREDPSITHVMTLGAPIAMTAIQSVEAAGSEAQVATFDLNGEVVGAIQDGGLLWAIDQQPYLQGFHSVNGLVLYATNGNTLGGGEAVLTGPSFVDSTNVDAVAEYAERGTR</sequence>
<accession>A0ABV7Q4P6</accession>
<dbReference type="PANTHER" id="PTHR30036:SF7">
    <property type="entry name" value="ABC TRANSPORTER PERIPLASMIC-BINDING PROTEIN YPHF"/>
    <property type="match status" value="1"/>
</dbReference>
<dbReference type="SUPFAM" id="SSF53822">
    <property type="entry name" value="Periplasmic binding protein-like I"/>
    <property type="match status" value="1"/>
</dbReference>
<dbReference type="PROSITE" id="PS51257">
    <property type="entry name" value="PROKAR_LIPOPROTEIN"/>
    <property type="match status" value="1"/>
</dbReference>
<dbReference type="Proteomes" id="UP001595712">
    <property type="component" value="Unassembled WGS sequence"/>
</dbReference>
<evidence type="ECO:0000256" key="3">
    <source>
        <dbReference type="SAM" id="SignalP"/>
    </source>
</evidence>
<feature type="domain" description="Periplasmic binding protein" evidence="4">
    <location>
        <begin position="45"/>
        <end position="290"/>
    </location>
</feature>
<feature type="signal peptide" evidence="3">
    <location>
        <begin position="1"/>
        <end position="23"/>
    </location>
</feature>
<organism evidence="5 6">
    <name type="scientific">Glycomyces rhizosphaerae</name>
    <dbReference type="NCBI Taxonomy" id="2054422"/>
    <lineage>
        <taxon>Bacteria</taxon>
        <taxon>Bacillati</taxon>
        <taxon>Actinomycetota</taxon>
        <taxon>Actinomycetes</taxon>
        <taxon>Glycomycetales</taxon>
        <taxon>Glycomycetaceae</taxon>
        <taxon>Glycomyces</taxon>
    </lineage>
</organism>
<evidence type="ECO:0000313" key="5">
    <source>
        <dbReference type="EMBL" id="MFC3495650.1"/>
    </source>
</evidence>
<keyword evidence="6" id="KW-1185">Reference proteome</keyword>
<evidence type="ECO:0000313" key="6">
    <source>
        <dbReference type="Proteomes" id="UP001595712"/>
    </source>
</evidence>
<evidence type="ECO:0000259" key="4">
    <source>
        <dbReference type="Pfam" id="PF13407"/>
    </source>
</evidence>
<keyword evidence="3" id="KW-0732">Signal</keyword>
<protein>
    <submittedName>
        <fullName evidence="5">Sugar ABC transporter substrate-binding protein</fullName>
    </submittedName>
</protein>
<dbReference type="InterPro" id="IPR050555">
    <property type="entry name" value="Bact_Solute-Bind_Prot2"/>
</dbReference>
<comment type="caution">
    <text evidence="5">The sequence shown here is derived from an EMBL/GenBank/DDBJ whole genome shotgun (WGS) entry which is preliminary data.</text>
</comment>
<feature type="chain" id="PRO_5045612909" evidence="3">
    <location>
        <begin position="24"/>
        <end position="326"/>
    </location>
</feature>
<name>A0ABV7Q4P6_9ACTN</name>
<reference evidence="6" key="1">
    <citation type="journal article" date="2019" name="Int. J. Syst. Evol. Microbiol.">
        <title>The Global Catalogue of Microorganisms (GCM) 10K type strain sequencing project: providing services to taxonomists for standard genome sequencing and annotation.</title>
        <authorList>
            <consortium name="The Broad Institute Genomics Platform"/>
            <consortium name="The Broad Institute Genome Sequencing Center for Infectious Disease"/>
            <person name="Wu L."/>
            <person name="Ma J."/>
        </authorList>
    </citation>
    <scope>NUCLEOTIDE SEQUENCE [LARGE SCALE GENOMIC DNA]</scope>
    <source>
        <strain evidence="6">CGMCC 4.7396</strain>
    </source>
</reference>
<evidence type="ECO:0000256" key="2">
    <source>
        <dbReference type="ARBA" id="ARBA00007639"/>
    </source>
</evidence>
<comment type="similarity">
    <text evidence="2">Belongs to the bacterial solute-binding protein 2 family.</text>
</comment>
<dbReference type="EMBL" id="JBHRWO010000021">
    <property type="protein sequence ID" value="MFC3495650.1"/>
    <property type="molecule type" value="Genomic_DNA"/>
</dbReference>
<proteinExistence type="inferred from homology"/>
<dbReference type="Pfam" id="PF13407">
    <property type="entry name" value="Peripla_BP_4"/>
    <property type="match status" value="1"/>
</dbReference>
<evidence type="ECO:0000256" key="1">
    <source>
        <dbReference type="ARBA" id="ARBA00004196"/>
    </source>
</evidence>
<dbReference type="InterPro" id="IPR028082">
    <property type="entry name" value="Peripla_BP_I"/>
</dbReference>
<dbReference type="InterPro" id="IPR025997">
    <property type="entry name" value="SBP_2_dom"/>
</dbReference>
<gene>
    <name evidence="5" type="ORF">ACFO8M_24485</name>
</gene>
<comment type="subcellular location">
    <subcellularLocation>
        <location evidence="1">Cell envelope</location>
    </subcellularLocation>
</comment>
<dbReference type="RefSeq" id="WP_387980394.1">
    <property type="nucleotide sequence ID" value="NZ_JBHRWO010000021.1"/>
</dbReference>
<dbReference type="PANTHER" id="PTHR30036">
    <property type="entry name" value="D-XYLOSE-BINDING PERIPLASMIC PROTEIN"/>
    <property type="match status" value="1"/>
</dbReference>
<dbReference type="Gene3D" id="3.40.50.2300">
    <property type="match status" value="2"/>
</dbReference>
<dbReference type="CDD" id="cd06312">
    <property type="entry name" value="PBP1_ABC_sugar_binding-like"/>
    <property type="match status" value="1"/>
</dbReference>